<sequence>MLKKYLYFNYFYIFIVLIWPPFQKFVIRVDGAANSIVILTVILLAFQLKKKRFFKTVFKKPLLIYAIWVAYAILNALLIGYYLNVPILTLFITIFVPLVLMIIISIEFLKNEKKLLNVLIVGLYIAVVLILLFIGETDKGRTGGELNSNTIGTMATILVMLLYLKFYKQWLTLLHFSLLLIIPVFMIISAGSRTAFGGLVFLLLVHFIVNRSKNIFVLFSKISLGIIIFAIPFHFVLENTILGDRVLNTTEQSEGMEFQTGNPILDQFGDRGIFYYQGWYVFKEHPITGVGLGNFVNYNEFGLAQHSEYMIQLSELGIIGFILFAFFYFNVFKSLKNIKKTTRNKNKKREVELYIFYVLIILLMITATRMYRVWFLFVITGIVIGYINKHKLMYFNKFKEFSNIK</sequence>
<keyword evidence="7" id="KW-0436">Ligase</keyword>
<feature type="transmembrane region" description="Helical" evidence="5">
    <location>
        <begin position="216"/>
        <end position="237"/>
    </location>
</feature>
<reference evidence="7 8" key="1">
    <citation type="journal article" date="2023" name="Int. J. Syst. Evol. Microbiol.">
        <title>Winogradskyella bathintestinalis sp. nov., isolated from the intestine of the deep-sea loosejaw dragonfish, Malacosteus niger.</title>
        <authorList>
            <person name="Uniacke-Lowe S."/>
            <person name="Johnson C.N."/>
            <person name="Stanton C."/>
            <person name="Hill C."/>
            <person name="Ross P."/>
        </authorList>
    </citation>
    <scope>NUCLEOTIDE SEQUENCE [LARGE SCALE GENOMIC DNA]</scope>
    <source>
        <strain evidence="7 8">APC 3343</strain>
    </source>
</reference>
<keyword evidence="2 5" id="KW-0812">Transmembrane</keyword>
<name>A0ABT7ZSR9_9FLAO</name>
<feature type="transmembrane region" description="Helical" evidence="5">
    <location>
        <begin position="171"/>
        <end position="188"/>
    </location>
</feature>
<feature type="transmembrane region" description="Helical" evidence="5">
    <location>
        <begin position="373"/>
        <end position="389"/>
    </location>
</feature>
<dbReference type="Proteomes" id="UP001231197">
    <property type="component" value="Unassembled WGS sequence"/>
</dbReference>
<feature type="transmembrane region" description="Helical" evidence="5">
    <location>
        <begin position="32"/>
        <end position="50"/>
    </location>
</feature>
<proteinExistence type="predicted"/>
<feature type="transmembrane region" description="Helical" evidence="5">
    <location>
        <begin position="146"/>
        <end position="164"/>
    </location>
</feature>
<evidence type="ECO:0000259" key="6">
    <source>
        <dbReference type="Pfam" id="PF04932"/>
    </source>
</evidence>
<dbReference type="GO" id="GO:0016874">
    <property type="term" value="F:ligase activity"/>
    <property type="evidence" value="ECO:0007669"/>
    <property type="project" value="UniProtKB-KW"/>
</dbReference>
<organism evidence="7 8">
    <name type="scientific">Winogradskyella bathintestinalis</name>
    <dbReference type="NCBI Taxonomy" id="3035208"/>
    <lineage>
        <taxon>Bacteria</taxon>
        <taxon>Pseudomonadati</taxon>
        <taxon>Bacteroidota</taxon>
        <taxon>Flavobacteriia</taxon>
        <taxon>Flavobacteriales</taxon>
        <taxon>Flavobacteriaceae</taxon>
        <taxon>Winogradskyella</taxon>
    </lineage>
</organism>
<evidence type="ECO:0000256" key="5">
    <source>
        <dbReference type="SAM" id="Phobius"/>
    </source>
</evidence>
<dbReference type="InterPro" id="IPR051533">
    <property type="entry name" value="WaaL-like"/>
</dbReference>
<dbReference type="PANTHER" id="PTHR37422:SF13">
    <property type="entry name" value="LIPOPOLYSACCHARIDE BIOSYNTHESIS PROTEIN PA4999-RELATED"/>
    <property type="match status" value="1"/>
</dbReference>
<comment type="subcellular location">
    <subcellularLocation>
        <location evidence="1">Membrane</location>
        <topology evidence="1">Multi-pass membrane protein</topology>
    </subcellularLocation>
</comment>
<evidence type="ECO:0000313" key="8">
    <source>
        <dbReference type="Proteomes" id="UP001231197"/>
    </source>
</evidence>
<feature type="domain" description="O-antigen ligase-related" evidence="6">
    <location>
        <begin position="179"/>
        <end position="325"/>
    </location>
</feature>
<dbReference type="Pfam" id="PF04932">
    <property type="entry name" value="Wzy_C"/>
    <property type="match status" value="1"/>
</dbReference>
<dbReference type="RefSeq" id="WP_290205731.1">
    <property type="nucleotide sequence ID" value="NZ_JASDDK010000001.1"/>
</dbReference>
<evidence type="ECO:0000256" key="3">
    <source>
        <dbReference type="ARBA" id="ARBA00022989"/>
    </source>
</evidence>
<keyword evidence="8" id="KW-1185">Reference proteome</keyword>
<feature type="transmembrane region" description="Helical" evidence="5">
    <location>
        <begin position="62"/>
        <end position="81"/>
    </location>
</feature>
<feature type="transmembrane region" description="Helical" evidence="5">
    <location>
        <begin position="7"/>
        <end position="26"/>
    </location>
</feature>
<feature type="transmembrane region" description="Helical" evidence="5">
    <location>
        <begin position="115"/>
        <end position="134"/>
    </location>
</feature>
<keyword evidence="4 5" id="KW-0472">Membrane</keyword>
<evidence type="ECO:0000256" key="4">
    <source>
        <dbReference type="ARBA" id="ARBA00023136"/>
    </source>
</evidence>
<comment type="caution">
    <text evidence="7">The sequence shown here is derived from an EMBL/GenBank/DDBJ whole genome shotgun (WGS) entry which is preliminary data.</text>
</comment>
<feature type="transmembrane region" description="Helical" evidence="5">
    <location>
        <begin position="87"/>
        <end position="108"/>
    </location>
</feature>
<feature type="transmembrane region" description="Helical" evidence="5">
    <location>
        <begin position="309"/>
        <end position="331"/>
    </location>
</feature>
<protein>
    <submittedName>
        <fullName evidence="7">O-antigen ligase family protein</fullName>
    </submittedName>
</protein>
<dbReference type="InterPro" id="IPR007016">
    <property type="entry name" value="O-antigen_ligase-rel_domated"/>
</dbReference>
<accession>A0ABT7ZSR9</accession>
<gene>
    <name evidence="7" type="ORF">QMA06_04900</name>
</gene>
<dbReference type="EMBL" id="JASDDK010000001">
    <property type="protein sequence ID" value="MDN3492048.1"/>
    <property type="molecule type" value="Genomic_DNA"/>
</dbReference>
<feature type="transmembrane region" description="Helical" evidence="5">
    <location>
        <begin position="194"/>
        <end position="209"/>
    </location>
</feature>
<evidence type="ECO:0000256" key="2">
    <source>
        <dbReference type="ARBA" id="ARBA00022692"/>
    </source>
</evidence>
<feature type="transmembrane region" description="Helical" evidence="5">
    <location>
        <begin position="351"/>
        <end position="367"/>
    </location>
</feature>
<dbReference type="PANTHER" id="PTHR37422">
    <property type="entry name" value="TEICHURONIC ACID BIOSYNTHESIS PROTEIN TUAE"/>
    <property type="match status" value="1"/>
</dbReference>
<evidence type="ECO:0000256" key="1">
    <source>
        <dbReference type="ARBA" id="ARBA00004141"/>
    </source>
</evidence>
<keyword evidence="3 5" id="KW-1133">Transmembrane helix</keyword>
<evidence type="ECO:0000313" key="7">
    <source>
        <dbReference type="EMBL" id="MDN3492048.1"/>
    </source>
</evidence>